<accession>A0A6C0LIF9</accession>
<dbReference type="AlphaFoldDB" id="A0A6C0LIF9"/>
<proteinExistence type="predicted"/>
<protein>
    <submittedName>
        <fullName evidence="1">Uncharacterized protein</fullName>
    </submittedName>
</protein>
<evidence type="ECO:0000313" key="1">
    <source>
        <dbReference type="EMBL" id="QHU30323.1"/>
    </source>
</evidence>
<sequence>MDKELTKKIVEKANYITVDNDKLCFLHDTLRDIANVYSISHTTISKALKDKHVATCKLKNKGYLVIRKLCNIDDD</sequence>
<organism evidence="1">
    <name type="scientific">viral metagenome</name>
    <dbReference type="NCBI Taxonomy" id="1070528"/>
    <lineage>
        <taxon>unclassified sequences</taxon>
        <taxon>metagenomes</taxon>
        <taxon>organismal metagenomes</taxon>
    </lineage>
</organism>
<name>A0A6C0LIF9_9ZZZZ</name>
<dbReference type="EMBL" id="MN740505">
    <property type="protein sequence ID" value="QHU30323.1"/>
    <property type="molecule type" value="Genomic_DNA"/>
</dbReference>
<reference evidence="1" key="1">
    <citation type="journal article" date="2020" name="Nature">
        <title>Giant virus diversity and host interactions through global metagenomics.</title>
        <authorList>
            <person name="Schulz F."/>
            <person name="Roux S."/>
            <person name="Paez-Espino D."/>
            <person name="Jungbluth S."/>
            <person name="Walsh D.A."/>
            <person name="Denef V.J."/>
            <person name="McMahon K.D."/>
            <person name="Konstantinidis K.T."/>
            <person name="Eloe-Fadrosh E.A."/>
            <person name="Kyrpides N.C."/>
            <person name="Woyke T."/>
        </authorList>
    </citation>
    <scope>NUCLEOTIDE SEQUENCE</scope>
    <source>
        <strain evidence="1">GVMAG-M-3300027833-11</strain>
    </source>
</reference>